<dbReference type="AlphaFoldDB" id="A0A9D3YTQ5"/>
<proteinExistence type="predicted"/>
<dbReference type="Proteomes" id="UP000828390">
    <property type="component" value="Unassembled WGS sequence"/>
</dbReference>
<protein>
    <submittedName>
        <fullName evidence="1">Uncharacterized protein</fullName>
    </submittedName>
</protein>
<reference evidence="1" key="2">
    <citation type="submission" date="2020-11" db="EMBL/GenBank/DDBJ databases">
        <authorList>
            <person name="McCartney M.A."/>
            <person name="Auch B."/>
            <person name="Kono T."/>
            <person name="Mallez S."/>
            <person name="Becker A."/>
            <person name="Gohl D.M."/>
            <person name="Silverstein K.A.T."/>
            <person name="Koren S."/>
            <person name="Bechman K.B."/>
            <person name="Herman A."/>
            <person name="Abrahante J.E."/>
            <person name="Garbe J."/>
        </authorList>
    </citation>
    <scope>NUCLEOTIDE SEQUENCE</scope>
    <source>
        <strain evidence="1">Duluth1</strain>
        <tissue evidence="1">Whole animal</tissue>
    </source>
</reference>
<gene>
    <name evidence="1" type="ORF">DPMN_066557</name>
</gene>
<accession>A0A9D3YTQ5</accession>
<keyword evidence="2" id="KW-1185">Reference proteome</keyword>
<evidence type="ECO:0000313" key="1">
    <source>
        <dbReference type="EMBL" id="KAH3707160.1"/>
    </source>
</evidence>
<comment type="caution">
    <text evidence="1">The sequence shown here is derived from an EMBL/GenBank/DDBJ whole genome shotgun (WGS) entry which is preliminary data.</text>
</comment>
<sequence length="86" mass="9757">MLWLLGGGEQYPLKPSFAITIHKSRGMTLEKNQQVTQEVFSVDEIQEICDKDDNDGPGLEELDNELNSLLLNLDDNEEKEVSHQRG</sequence>
<dbReference type="EMBL" id="JAIWYP010000014">
    <property type="protein sequence ID" value="KAH3707160.1"/>
    <property type="molecule type" value="Genomic_DNA"/>
</dbReference>
<name>A0A9D3YTQ5_DREPO</name>
<reference evidence="1" key="1">
    <citation type="journal article" date="2019" name="bioRxiv">
        <title>The Genome of the Zebra Mussel, Dreissena polymorpha: A Resource for Invasive Species Research.</title>
        <authorList>
            <person name="McCartney M.A."/>
            <person name="Auch B."/>
            <person name="Kono T."/>
            <person name="Mallez S."/>
            <person name="Zhang Y."/>
            <person name="Obille A."/>
            <person name="Becker A."/>
            <person name="Abrahante J.E."/>
            <person name="Garbe J."/>
            <person name="Badalamenti J.P."/>
            <person name="Herman A."/>
            <person name="Mangelson H."/>
            <person name="Liachko I."/>
            <person name="Sullivan S."/>
            <person name="Sone E.D."/>
            <person name="Koren S."/>
            <person name="Silverstein K.A.T."/>
            <person name="Beckman K.B."/>
            <person name="Gohl D.M."/>
        </authorList>
    </citation>
    <scope>NUCLEOTIDE SEQUENCE</scope>
    <source>
        <strain evidence="1">Duluth1</strain>
        <tissue evidence="1">Whole animal</tissue>
    </source>
</reference>
<evidence type="ECO:0000313" key="2">
    <source>
        <dbReference type="Proteomes" id="UP000828390"/>
    </source>
</evidence>
<organism evidence="1 2">
    <name type="scientific">Dreissena polymorpha</name>
    <name type="common">Zebra mussel</name>
    <name type="synonym">Mytilus polymorpha</name>
    <dbReference type="NCBI Taxonomy" id="45954"/>
    <lineage>
        <taxon>Eukaryota</taxon>
        <taxon>Metazoa</taxon>
        <taxon>Spiralia</taxon>
        <taxon>Lophotrochozoa</taxon>
        <taxon>Mollusca</taxon>
        <taxon>Bivalvia</taxon>
        <taxon>Autobranchia</taxon>
        <taxon>Heteroconchia</taxon>
        <taxon>Euheterodonta</taxon>
        <taxon>Imparidentia</taxon>
        <taxon>Neoheterodontei</taxon>
        <taxon>Myida</taxon>
        <taxon>Dreissenoidea</taxon>
        <taxon>Dreissenidae</taxon>
        <taxon>Dreissena</taxon>
    </lineage>
</organism>